<dbReference type="Proteomes" id="UP001055039">
    <property type="component" value="Unassembled WGS sequence"/>
</dbReference>
<dbReference type="Gene3D" id="3.90.550.10">
    <property type="entry name" value="Spore Coat Polysaccharide Biosynthesis Protein SpsA, Chain A"/>
    <property type="match status" value="1"/>
</dbReference>
<comment type="caution">
    <text evidence="9">The sequence shown here is derived from an EMBL/GenBank/DDBJ whole genome shotgun (WGS) entry which is preliminary data.</text>
</comment>
<accession>A0ABQ4UHG3</accession>
<evidence type="ECO:0000256" key="5">
    <source>
        <dbReference type="ARBA" id="ARBA00022989"/>
    </source>
</evidence>
<protein>
    <recommendedName>
        <fullName evidence="8">Glycosyltransferase 2-like domain-containing protein</fullName>
    </recommendedName>
</protein>
<keyword evidence="2" id="KW-0328">Glycosyltransferase</keyword>
<evidence type="ECO:0000256" key="2">
    <source>
        <dbReference type="ARBA" id="ARBA00022676"/>
    </source>
</evidence>
<feature type="domain" description="Glycosyltransferase 2-like" evidence="8">
    <location>
        <begin position="299"/>
        <end position="490"/>
    </location>
</feature>
<keyword evidence="3" id="KW-0808">Transferase</keyword>
<dbReference type="InterPro" id="IPR050321">
    <property type="entry name" value="Glycosyltr_2/OpgH_subfam"/>
</dbReference>
<dbReference type="PANTHER" id="PTHR43867">
    <property type="entry name" value="CELLULOSE SYNTHASE CATALYTIC SUBUNIT A [UDP-FORMING]"/>
    <property type="match status" value="1"/>
</dbReference>
<evidence type="ECO:0000256" key="3">
    <source>
        <dbReference type="ARBA" id="ARBA00022679"/>
    </source>
</evidence>
<dbReference type="Pfam" id="PF13632">
    <property type="entry name" value="Glyco_trans_2_3"/>
    <property type="match status" value="1"/>
</dbReference>
<feature type="transmembrane region" description="Helical" evidence="7">
    <location>
        <begin position="139"/>
        <end position="159"/>
    </location>
</feature>
<keyword evidence="10" id="KW-1185">Reference proteome</keyword>
<dbReference type="InterPro" id="IPR029044">
    <property type="entry name" value="Nucleotide-diphossugar_trans"/>
</dbReference>
<feature type="transmembrane region" description="Helical" evidence="7">
    <location>
        <begin position="165"/>
        <end position="185"/>
    </location>
</feature>
<organism evidence="9 10">
    <name type="scientific">Methylorubrum aminovorans</name>
    <dbReference type="NCBI Taxonomy" id="269069"/>
    <lineage>
        <taxon>Bacteria</taxon>
        <taxon>Pseudomonadati</taxon>
        <taxon>Pseudomonadota</taxon>
        <taxon>Alphaproteobacteria</taxon>
        <taxon>Hyphomicrobiales</taxon>
        <taxon>Methylobacteriaceae</taxon>
        <taxon>Methylorubrum</taxon>
    </lineage>
</organism>
<evidence type="ECO:0000256" key="4">
    <source>
        <dbReference type="ARBA" id="ARBA00022692"/>
    </source>
</evidence>
<evidence type="ECO:0000313" key="10">
    <source>
        <dbReference type="Proteomes" id="UP001055039"/>
    </source>
</evidence>
<keyword evidence="4 7" id="KW-0812">Transmembrane</keyword>
<dbReference type="EMBL" id="BPRC01000007">
    <property type="protein sequence ID" value="GJE65225.1"/>
    <property type="molecule type" value="Genomic_DNA"/>
</dbReference>
<keyword evidence="6 7" id="KW-0472">Membrane</keyword>
<sequence>MSRAATIARRCGTDAATALLNEGLLSEEAFYRALARRLGATFLAGSFTIGEGVPYRRCLEAGAAPLVTSEGGEVLVAAPRGAAVARLIAAGRTAQPLAITTPTALRQALFARYGAAIAEDASETLGRLRPEWSCRPGPLAIDLVLAGSVFALVVLLARLPTMAGFLLLLLIQGLMLTLLTFRLTAAGIGAVEILRAAEPEKRPALLTDEELPTYTILIALYREAPVVPRLLGALRRLDYPAAKLDIKFLLEADDEATATAFRATPLPARFEIVTVPEGMPRTKPRALNAALPLARGEHLVVYDAEDVISPEQLRLAATLFARAPASTACLQGRLVIDNHGDGWLPRLFAIEYAALFDVLGPALAAWRMPTPLGGTSTHFRTRVLRDLHGWDSWNVTEDADLGLRMALAGYDVGDLPSATYEEALAHPRKWLRQRTRWMKGFLQTSFTHGWRPLHLYRRLGAAGSLCVLALLPGTVVSALFYPFMLLGGLVDLVSWVEADDGVAIVKRAASITVFLGGLAAMCLPGLVGCLRRGWFDLVPLVLLLPVYFLLGSVAAWLAVFELARHPHRWNKTEHGLARTSRTGALGRRPLGAIRSASTAPLPSPLPAG</sequence>
<feature type="transmembrane region" description="Helical" evidence="7">
    <location>
        <begin position="504"/>
        <end position="530"/>
    </location>
</feature>
<comment type="subcellular location">
    <subcellularLocation>
        <location evidence="1">Membrane</location>
        <topology evidence="1">Multi-pass membrane protein</topology>
    </subcellularLocation>
</comment>
<reference evidence="9" key="2">
    <citation type="submission" date="2021-08" db="EMBL/GenBank/DDBJ databases">
        <authorList>
            <person name="Tani A."/>
            <person name="Ola A."/>
            <person name="Ogura Y."/>
            <person name="Katsura K."/>
            <person name="Hayashi T."/>
        </authorList>
    </citation>
    <scope>NUCLEOTIDE SEQUENCE</scope>
    <source>
        <strain evidence="9">NBRC 15686</strain>
    </source>
</reference>
<dbReference type="InterPro" id="IPR001173">
    <property type="entry name" value="Glyco_trans_2-like"/>
</dbReference>
<evidence type="ECO:0000313" key="9">
    <source>
        <dbReference type="EMBL" id="GJE65225.1"/>
    </source>
</evidence>
<name>A0ABQ4UHG3_9HYPH</name>
<feature type="transmembrane region" description="Helical" evidence="7">
    <location>
        <begin position="459"/>
        <end position="484"/>
    </location>
</feature>
<proteinExistence type="predicted"/>
<feature type="transmembrane region" description="Helical" evidence="7">
    <location>
        <begin position="537"/>
        <end position="559"/>
    </location>
</feature>
<evidence type="ECO:0000256" key="1">
    <source>
        <dbReference type="ARBA" id="ARBA00004141"/>
    </source>
</evidence>
<gene>
    <name evidence="9" type="ORF">LNAOJCKE_2435</name>
</gene>
<evidence type="ECO:0000256" key="7">
    <source>
        <dbReference type="SAM" id="Phobius"/>
    </source>
</evidence>
<reference evidence="9" key="1">
    <citation type="journal article" date="2021" name="Front. Microbiol.">
        <title>Comprehensive Comparative Genomics and Phenotyping of Methylobacterium Species.</title>
        <authorList>
            <person name="Alessa O."/>
            <person name="Ogura Y."/>
            <person name="Fujitani Y."/>
            <person name="Takami H."/>
            <person name="Hayashi T."/>
            <person name="Sahin N."/>
            <person name="Tani A."/>
        </authorList>
    </citation>
    <scope>NUCLEOTIDE SEQUENCE</scope>
    <source>
        <strain evidence="9">NBRC 15686</strain>
    </source>
</reference>
<dbReference type="RefSeq" id="WP_238224659.1">
    <property type="nucleotide sequence ID" value="NZ_BAAADH010000066.1"/>
</dbReference>
<dbReference type="PANTHER" id="PTHR43867:SF2">
    <property type="entry name" value="CELLULOSE SYNTHASE CATALYTIC SUBUNIT A [UDP-FORMING]"/>
    <property type="match status" value="1"/>
</dbReference>
<evidence type="ECO:0000259" key="8">
    <source>
        <dbReference type="Pfam" id="PF13632"/>
    </source>
</evidence>
<dbReference type="SUPFAM" id="SSF53448">
    <property type="entry name" value="Nucleotide-diphospho-sugar transferases"/>
    <property type="match status" value="1"/>
</dbReference>
<keyword evidence="5 7" id="KW-1133">Transmembrane helix</keyword>
<evidence type="ECO:0000256" key="6">
    <source>
        <dbReference type="ARBA" id="ARBA00023136"/>
    </source>
</evidence>